<dbReference type="InterPro" id="IPR011989">
    <property type="entry name" value="ARM-like"/>
</dbReference>
<feature type="region of interest" description="Disordered" evidence="4">
    <location>
        <begin position="1182"/>
        <end position="1278"/>
    </location>
</feature>
<dbReference type="Pfam" id="PF25772">
    <property type="entry name" value="HEAT_RRP12_N"/>
    <property type="match status" value="1"/>
</dbReference>
<feature type="compositionally biased region" description="Low complexity" evidence="4">
    <location>
        <begin position="1141"/>
        <end position="1158"/>
    </location>
</feature>
<reference evidence="7" key="1">
    <citation type="submission" date="2022-07" db="EMBL/GenBank/DDBJ databases">
        <title>Phylogenomic reconstructions and comparative analyses of Kickxellomycotina fungi.</title>
        <authorList>
            <person name="Reynolds N.K."/>
            <person name="Stajich J.E."/>
            <person name="Barry K."/>
            <person name="Grigoriev I.V."/>
            <person name="Crous P."/>
            <person name="Smith M.E."/>
        </authorList>
    </citation>
    <scope>NUCLEOTIDE SEQUENCE</scope>
    <source>
        <strain evidence="7">BCRC 34489</strain>
    </source>
</reference>
<dbReference type="Gene3D" id="1.25.10.10">
    <property type="entry name" value="Leucine-rich Repeat Variant"/>
    <property type="match status" value="1"/>
</dbReference>
<dbReference type="InterPro" id="IPR057860">
    <property type="entry name" value="HEAT_RRP12_N"/>
</dbReference>
<feature type="compositionally biased region" description="Basic residues" evidence="4">
    <location>
        <begin position="1267"/>
        <end position="1278"/>
    </location>
</feature>
<sequence length="1278" mass="139251">MDSRLEEQLNKLRLQINSKAAHQQQHAATLLAVEETIKEQHIAAEPASYFAALLTLLEQTEVGPKGLSGTIIFLLSIILPHVSATTLRGKFLAMMAVLSQSLDLETADVALLRSVISCLETMLAAQDAGSWGQPIAQGALKSLLALATDSKPKIRKRAQDAVAKLMAAPPAPAVVHPGASTTAQFVLEALSNAKNETQAAMHTLQLVKNTNMLWPEAAFSGLCEALMQLPKLNIPFITALSFQALETVFSSASESLDEDQFRDLLIAIIDLKPNTNDPLASEAWLKIIQKGYLAYAGISSESCFQSLPDLIDLIFPDIELGKPSTREVATQCVWAMIRECIPDSKLESPGVLRIVRTLTLGLSYRYRESWTLVFLLVAAMFQRLGKHSHPSMDALMTEIASMRMEPEFELKNEADAVLGAAVRAMGPEAFLSVLPLNLNADQNKNEVGRAWLLPLMKGHVRNAPLQYFVEQMLPLADGLSTRAQMFQSQSREIEAKVFGALNLQVWALFGGFCNVPSDIIESFTPEFAQRLLTELAEYPAARPSICKGLQTLLTAVHTIAHSDERQDWPLTKLQASAAEQHLAQFAPRYLSELFNVFAQSPGSGRGYVMDTITAFLTAISADEINATFVKVSALLENAIKEHKPPAAAELTDLYLEANPPPVAYTMMDLATSMAAYLDAERVQMLLHAAVLLARQSEDTSLQKKGYKAICRLAEQPPLSTARQLIEMVMSDQLIPMLIESAETVSASSRRDRLTLISSLSRNLNDNQLHFVPAMLSEAILGTKDVNERARTVAFETLLTMGRRMAQGGVIDMAAIAGGGDGPEDESMEMQRQANIEEFFKMAAAGLGAETSHMISATIAAISRILFEFHEQLSGEFTLEIMQTVLMFVTHNNREISKSSLGFVKVISVILPKEILMAHLRDIVTSILRWSHEYKNQMRLKCRHILDRLARRIGLDAVAKVTPEEHMKLIANMRKRQQRSKRSKDANATGAAAGNHGDDDDDHVDATLMATATADGKKSFGNAYEDVLYGSESELEDSDDESVAGAKGAKAKAKGTKSKLERKGAHARGQGNSAAGDFSGKGAWIKEDADGPLDFLDRSAFTHFATADPATVKARRPASAPKMRDGKLLFEDPEEEERKAKAAAAAAAAASASTGADGDAAAGEDYYLQSILSKDGYYRAPNQKIKFHKRKPGDDDDDVEMASDGEAAVPQKAPAAKRGKSNGGVAYGREYRAKKAQGDVKRGNLDPFAYVPLNPKSMKKGALNIKGNSKKGKRAHKAK</sequence>
<evidence type="ECO:0000256" key="3">
    <source>
        <dbReference type="ARBA" id="ARBA00023242"/>
    </source>
</evidence>
<dbReference type="OrthoDB" id="2192888at2759"/>
<dbReference type="InterPro" id="IPR012978">
    <property type="entry name" value="HEAT_RRP12"/>
</dbReference>
<evidence type="ECO:0000256" key="4">
    <source>
        <dbReference type="SAM" id="MobiDB-lite"/>
    </source>
</evidence>
<feature type="compositionally biased region" description="Acidic residues" evidence="4">
    <location>
        <begin position="1193"/>
        <end position="1202"/>
    </location>
</feature>
<feature type="region of interest" description="Disordered" evidence="4">
    <location>
        <begin position="1107"/>
        <end position="1158"/>
    </location>
</feature>
<dbReference type="Proteomes" id="UP001140172">
    <property type="component" value="Unassembled WGS sequence"/>
</dbReference>
<dbReference type="InterPro" id="IPR052087">
    <property type="entry name" value="RRP12"/>
</dbReference>
<comment type="similarity">
    <text evidence="2">Belongs to the RRP12 family.</text>
</comment>
<dbReference type="GO" id="GO:0005634">
    <property type="term" value="C:nucleus"/>
    <property type="evidence" value="ECO:0007669"/>
    <property type="project" value="UniProtKB-SubCell"/>
</dbReference>
<dbReference type="PANTHER" id="PTHR48287:SF1">
    <property type="entry name" value="ARM REPEAT SUPERFAMILY PROTEIN"/>
    <property type="match status" value="1"/>
</dbReference>
<name>A0A9W8LNP6_9FUNG</name>
<evidence type="ECO:0000256" key="1">
    <source>
        <dbReference type="ARBA" id="ARBA00004123"/>
    </source>
</evidence>
<feature type="compositionally biased region" description="Acidic residues" evidence="4">
    <location>
        <begin position="1032"/>
        <end position="1041"/>
    </location>
</feature>
<feature type="region of interest" description="Disordered" evidence="4">
    <location>
        <begin position="973"/>
        <end position="1001"/>
    </location>
</feature>
<evidence type="ECO:0000259" key="5">
    <source>
        <dbReference type="Pfam" id="PF08161"/>
    </source>
</evidence>
<organism evidence="7 8">
    <name type="scientific">Coemansia interrupta</name>
    <dbReference type="NCBI Taxonomy" id="1126814"/>
    <lineage>
        <taxon>Eukaryota</taxon>
        <taxon>Fungi</taxon>
        <taxon>Fungi incertae sedis</taxon>
        <taxon>Zoopagomycota</taxon>
        <taxon>Kickxellomycotina</taxon>
        <taxon>Kickxellomycetes</taxon>
        <taxon>Kickxellales</taxon>
        <taxon>Kickxellaceae</taxon>
        <taxon>Coemansia</taxon>
    </lineage>
</organism>
<feature type="compositionally biased region" description="Basic and acidic residues" evidence="4">
    <location>
        <begin position="1228"/>
        <end position="1243"/>
    </location>
</feature>
<accession>A0A9W8LNP6</accession>
<feature type="compositionally biased region" description="Basic and acidic residues" evidence="4">
    <location>
        <begin position="1121"/>
        <end position="1139"/>
    </location>
</feature>
<feature type="domain" description="RRP12 HEAT" evidence="5">
    <location>
        <begin position="322"/>
        <end position="599"/>
    </location>
</feature>
<evidence type="ECO:0000313" key="8">
    <source>
        <dbReference type="Proteomes" id="UP001140172"/>
    </source>
</evidence>
<gene>
    <name evidence="7" type="primary">RRP12</name>
    <name evidence="7" type="ORF">GGI15_000216</name>
</gene>
<dbReference type="EMBL" id="JANBUM010000005">
    <property type="protein sequence ID" value="KAJ2788041.1"/>
    <property type="molecule type" value="Genomic_DNA"/>
</dbReference>
<comment type="subcellular location">
    <subcellularLocation>
        <location evidence="1">Nucleus</location>
    </subcellularLocation>
</comment>
<feature type="domain" description="RRP12 N-terminal HEAT" evidence="6">
    <location>
        <begin position="17"/>
        <end position="253"/>
    </location>
</feature>
<dbReference type="AlphaFoldDB" id="A0A9W8LNP6"/>
<dbReference type="PANTHER" id="PTHR48287">
    <property type="entry name" value="ARM REPEAT SUPERFAMILY PROTEIN"/>
    <property type="match status" value="1"/>
</dbReference>
<dbReference type="SUPFAM" id="SSF48371">
    <property type="entry name" value="ARM repeat"/>
    <property type="match status" value="1"/>
</dbReference>
<keyword evidence="8" id="KW-1185">Reference proteome</keyword>
<feature type="compositionally biased region" description="Low complexity" evidence="4">
    <location>
        <begin position="985"/>
        <end position="994"/>
    </location>
</feature>
<evidence type="ECO:0000256" key="2">
    <source>
        <dbReference type="ARBA" id="ARBA00007690"/>
    </source>
</evidence>
<comment type="caution">
    <text evidence="7">The sequence shown here is derived from an EMBL/GenBank/DDBJ whole genome shotgun (WGS) entry which is preliminary data.</text>
</comment>
<keyword evidence="3" id="KW-0539">Nucleus</keyword>
<feature type="region of interest" description="Disordered" evidence="4">
    <location>
        <begin position="1031"/>
        <end position="1082"/>
    </location>
</feature>
<dbReference type="InterPro" id="IPR016024">
    <property type="entry name" value="ARM-type_fold"/>
</dbReference>
<evidence type="ECO:0000259" key="6">
    <source>
        <dbReference type="Pfam" id="PF25772"/>
    </source>
</evidence>
<proteinExistence type="inferred from homology"/>
<evidence type="ECO:0000313" key="7">
    <source>
        <dbReference type="EMBL" id="KAJ2788041.1"/>
    </source>
</evidence>
<protein>
    <submittedName>
        <fullName evidence="7">Pre-rRNA processing protein</fullName>
    </submittedName>
</protein>
<dbReference type="Pfam" id="PF08161">
    <property type="entry name" value="RRP12_HEAT"/>
    <property type="match status" value="1"/>
</dbReference>